<gene>
    <name evidence="4" type="ORF">DV707_11720</name>
    <name evidence="5" type="ORF">SAMN04488133_1789</name>
</gene>
<dbReference type="OrthoDB" id="170744at2157"/>
<dbReference type="EMBL" id="FNVN01000002">
    <property type="protein sequence ID" value="SEG29488.1"/>
    <property type="molecule type" value="Genomic_DNA"/>
</dbReference>
<accession>A0A1H5YZP0</accession>
<evidence type="ECO:0000313" key="4">
    <source>
        <dbReference type="EMBL" id="QCC48275.1"/>
    </source>
</evidence>
<dbReference type="Proteomes" id="UP000236740">
    <property type="component" value="Unassembled WGS sequence"/>
</dbReference>
<feature type="domain" description="DUF7322" evidence="3">
    <location>
        <begin position="49"/>
        <end position="108"/>
    </location>
</feature>
<keyword evidence="6" id="KW-1185">Reference proteome</keyword>
<reference evidence="4 7" key="2">
    <citation type="journal article" date="2019" name="Nat. Commun.">
        <title>A new type of DNA phosphorothioation-based antiviral system in archaea.</title>
        <authorList>
            <person name="Xiong L."/>
            <person name="Liu S."/>
            <person name="Chen S."/>
            <person name="Xiao Y."/>
            <person name="Zhu B."/>
            <person name="Gao Y."/>
            <person name="Zhang Y."/>
            <person name="Chen B."/>
            <person name="Luo J."/>
            <person name="Deng Z."/>
            <person name="Chen X."/>
            <person name="Wang L."/>
            <person name="Chen S."/>
        </authorList>
    </citation>
    <scope>NUCLEOTIDE SEQUENCE [LARGE SCALE GENOMIC DNA]</scope>
    <source>
        <strain evidence="4 7">CGMCC 1.10331</strain>
    </source>
</reference>
<keyword evidence="2" id="KW-1133">Transmembrane helix</keyword>
<dbReference type="EMBL" id="CP031311">
    <property type="protein sequence ID" value="QCC48275.1"/>
    <property type="molecule type" value="Genomic_DNA"/>
</dbReference>
<dbReference type="Proteomes" id="UP000296733">
    <property type="component" value="Chromosome"/>
</dbReference>
<evidence type="ECO:0000259" key="3">
    <source>
        <dbReference type="Pfam" id="PF24008"/>
    </source>
</evidence>
<feature type="compositionally biased region" description="Acidic residues" evidence="1">
    <location>
        <begin position="1"/>
        <end position="16"/>
    </location>
</feature>
<dbReference type="AlphaFoldDB" id="A0A1H5YZP0"/>
<evidence type="ECO:0000313" key="7">
    <source>
        <dbReference type="Proteomes" id="UP000296733"/>
    </source>
</evidence>
<feature type="transmembrane region" description="Helical" evidence="2">
    <location>
        <begin position="85"/>
        <end position="103"/>
    </location>
</feature>
<dbReference type="GeneID" id="39858771"/>
<keyword evidence="2" id="KW-0472">Membrane</keyword>
<sequence length="131" mass="14015">MPSDFDEWPDEPEEPDPEARWGAPEDDLVSVPAVEIPGEDADEADAGVEVDGDLAKFFWATVVYANVALAGISIGLLLVAFRGQWGWGGGAIAVGLFALYRTYDLYRTYKEEVADGDGETVDGGGESADNK</sequence>
<dbReference type="RefSeq" id="WP_103991522.1">
    <property type="nucleotide sequence ID" value="NZ_CP031311.1"/>
</dbReference>
<evidence type="ECO:0000256" key="2">
    <source>
        <dbReference type="SAM" id="Phobius"/>
    </source>
</evidence>
<evidence type="ECO:0000313" key="6">
    <source>
        <dbReference type="Proteomes" id="UP000236740"/>
    </source>
</evidence>
<feature type="transmembrane region" description="Helical" evidence="2">
    <location>
        <begin position="57"/>
        <end position="78"/>
    </location>
</feature>
<reference evidence="5 6" key="1">
    <citation type="submission" date="2016-10" db="EMBL/GenBank/DDBJ databases">
        <authorList>
            <person name="de Groot N.N."/>
        </authorList>
    </citation>
    <scope>NUCLEOTIDE SEQUENCE [LARGE SCALE GENOMIC DNA]</scope>
    <source>
        <strain evidence="5 6">CGMCC 1.10331</strain>
    </source>
</reference>
<evidence type="ECO:0000313" key="5">
    <source>
        <dbReference type="EMBL" id="SEG29488.1"/>
    </source>
</evidence>
<evidence type="ECO:0000256" key="1">
    <source>
        <dbReference type="SAM" id="MobiDB-lite"/>
    </source>
</evidence>
<organism evidence="5 6">
    <name type="scientific">Halobellus limi</name>
    <dbReference type="NCBI Taxonomy" id="699433"/>
    <lineage>
        <taxon>Archaea</taxon>
        <taxon>Methanobacteriati</taxon>
        <taxon>Methanobacteriota</taxon>
        <taxon>Stenosarchaea group</taxon>
        <taxon>Halobacteria</taxon>
        <taxon>Halobacteriales</taxon>
        <taxon>Haloferacaceae</taxon>
        <taxon>Halobellus</taxon>
    </lineage>
</organism>
<dbReference type="Pfam" id="PF24008">
    <property type="entry name" value="DUF7322"/>
    <property type="match status" value="1"/>
</dbReference>
<dbReference type="KEGG" id="hlm:DV707_11720"/>
<dbReference type="InterPro" id="IPR055746">
    <property type="entry name" value="DUF7322"/>
</dbReference>
<feature type="region of interest" description="Disordered" evidence="1">
    <location>
        <begin position="1"/>
        <end position="26"/>
    </location>
</feature>
<proteinExistence type="predicted"/>
<keyword evidence="2" id="KW-0812">Transmembrane</keyword>
<protein>
    <recommendedName>
        <fullName evidence="3">DUF7322 domain-containing protein</fullName>
    </recommendedName>
</protein>
<name>A0A1H5YZP0_9EURY</name>